<dbReference type="PANTHER" id="PTHR33055">
    <property type="entry name" value="TRANSPOSASE FOR INSERTION SEQUENCE ELEMENT IS1111A"/>
    <property type="match status" value="1"/>
</dbReference>
<dbReference type="GO" id="GO:0004803">
    <property type="term" value="F:transposase activity"/>
    <property type="evidence" value="ECO:0007669"/>
    <property type="project" value="InterPro"/>
</dbReference>
<protein>
    <submittedName>
        <fullName evidence="3">IS110 family transposase</fullName>
    </submittedName>
</protein>
<evidence type="ECO:0000259" key="1">
    <source>
        <dbReference type="Pfam" id="PF01548"/>
    </source>
</evidence>
<name>A0A6N7Z815_9PSEU</name>
<proteinExistence type="predicted"/>
<keyword evidence="4" id="KW-1185">Reference proteome</keyword>
<dbReference type="InterPro" id="IPR002525">
    <property type="entry name" value="Transp_IS110-like_N"/>
</dbReference>
<comment type="caution">
    <text evidence="3">The sequence shown here is derived from an EMBL/GenBank/DDBJ whole genome shotgun (WGS) entry which is preliminary data.</text>
</comment>
<dbReference type="EMBL" id="WMBA01000048">
    <property type="protein sequence ID" value="MTD57450.1"/>
    <property type="molecule type" value="Genomic_DNA"/>
</dbReference>
<dbReference type="PANTHER" id="PTHR33055:SF3">
    <property type="entry name" value="PUTATIVE TRANSPOSASE FOR IS117-RELATED"/>
    <property type="match status" value="1"/>
</dbReference>
<accession>A0A6N7Z815</accession>
<dbReference type="NCBIfam" id="NF033542">
    <property type="entry name" value="transpos_IS110"/>
    <property type="match status" value="1"/>
</dbReference>
<dbReference type="Pfam" id="PF01548">
    <property type="entry name" value="DEDD_Tnp_IS110"/>
    <property type="match status" value="1"/>
</dbReference>
<dbReference type="AlphaFoldDB" id="A0A6N7Z815"/>
<gene>
    <name evidence="3" type="ORF">GKO32_26270</name>
</gene>
<evidence type="ECO:0000259" key="2">
    <source>
        <dbReference type="Pfam" id="PF02371"/>
    </source>
</evidence>
<dbReference type="InterPro" id="IPR003346">
    <property type="entry name" value="Transposase_20"/>
</dbReference>
<dbReference type="InterPro" id="IPR047650">
    <property type="entry name" value="Transpos_IS110"/>
</dbReference>
<organism evidence="3 4">
    <name type="scientific">Amycolatopsis pithecellobii</name>
    <dbReference type="NCBI Taxonomy" id="664692"/>
    <lineage>
        <taxon>Bacteria</taxon>
        <taxon>Bacillati</taxon>
        <taxon>Actinomycetota</taxon>
        <taxon>Actinomycetes</taxon>
        <taxon>Pseudonocardiales</taxon>
        <taxon>Pseudonocardiaceae</taxon>
        <taxon>Amycolatopsis</taxon>
    </lineage>
</organism>
<dbReference type="OrthoDB" id="3188901at2"/>
<dbReference type="GO" id="GO:0003677">
    <property type="term" value="F:DNA binding"/>
    <property type="evidence" value="ECO:0007669"/>
    <property type="project" value="InterPro"/>
</dbReference>
<reference evidence="3 4" key="1">
    <citation type="submission" date="2019-11" db="EMBL/GenBank/DDBJ databases">
        <title>Draft genome of Amycolatopsis RM579.</title>
        <authorList>
            <person name="Duangmal K."/>
            <person name="Mingma R."/>
        </authorList>
    </citation>
    <scope>NUCLEOTIDE SEQUENCE [LARGE SCALE GENOMIC DNA]</scope>
    <source>
        <strain evidence="3 4">RM579</strain>
    </source>
</reference>
<dbReference type="Pfam" id="PF02371">
    <property type="entry name" value="Transposase_20"/>
    <property type="match status" value="1"/>
</dbReference>
<feature type="domain" description="Transposase IS110-like N-terminal" evidence="1">
    <location>
        <begin position="7"/>
        <end position="162"/>
    </location>
</feature>
<evidence type="ECO:0000313" key="3">
    <source>
        <dbReference type="EMBL" id="MTD57450.1"/>
    </source>
</evidence>
<feature type="domain" description="Transposase IS116/IS110/IS902 C-terminal" evidence="2">
    <location>
        <begin position="271"/>
        <end position="354"/>
    </location>
</feature>
<dbReference type="GO" id="GO:0006313">
    <property type="term" value="P:DNA transposition"/>
    <property type="evidence" value="ECO:0007669"/>
    <property type="project" value="InterPro"/>
</dbReference>
<dbReference type="Proteomes" id="UP000440096">
    <property type="component" value="Unassembled WGS sequence"/>
</dbReference>
<evidence type="ECO:0000313" key="4">
    <source>
        <dbReference type="Proteomes" id="UP000440096"/>
    </source>
</evidence>
<sequence length="412" mass="44413">MGALFFVGIDWAAATHAVCVLDATGQKIAAFTVEHSADGLAGLVRRLARLGEPDTMPVAIERPDGRLVDILLEAGHPVVPVKPHAIKTWRESEAGSGAKSDPGDAEVIADYLRCRQRKLTVAVPYSAETKALRTVVRTRGDLVDMRVAATNQLAALLDAHWPGAKAIFADIESPIALEFLTRYPTARHAVGLGAKRLAAFCAKHGYSGRRSADQLLTRLRAAPTGTTDQTLCEALRDAVIALVTVLKALGAALKDIGRSVTATLGEHPDAEIFTSLPRSGQINAAQMLAEWGDARPAYAGPESVAALAGATPVTKESGKHRAVHFRWACNKRFRQAITTFADNSRHESAWAAQVYTNARARGLDHPHAVRVLARAWIRVIWRCWIDRIPYDPGRHGNAVRLAESGQPTQVAA</sequence>